<evidence type="ECO:0000313" key="1">
    <source>
        <dbReference type="EMBL" id="PZO72978.1"/>
    </source>
</evidence>
<organism evidence="1 2">
    <name type="scientific">Sphingomonas taxi</name>
    <dbReference type="NCBI Taxonomy" id="1549858"/>
    <lineage>
        <taxon>Bacteria</taxon>
        <taxon>Pseudomonadati</taxon>
        <taxon>Pseudomonadota</taxon>
        <taxon>Alphaproteobacteria</taxon>
        <taxon>Sphingomonadales</taxon>
        <taxon>Sphingomonadaceae</taxon>
        <taxon>Sphingomonas</taxon>
    </lineage>
</organism>
<protein>
    <submittedName>
        <fullName evidence="1">Uncharacterized protein</fullName>
    </submittedName>
</protein>
<name>A0A2W5AXM2_9SPHN</name>
<proteinExistence type="predicted"/>
<accession>A0A2W5AXM2</accession>
<dbReference type="AlphaFoldDB" id="A0A2W5AXM2"/>
<dbReference type="Proteomes" id="UP000249555">
    <property type="component" value="Unassembled WGS sequence"/>
</dbReference>
<gene>
    <name evidence="1" type="ORF">DI640_10930</name>
</gene>
<dbReference type="EMBL" id="QFMX01000009">
    <property type="protein sequence ID" value="PZO72978.1"/>
    <property type="molecule type" value="Genomic_DNA"/>
</dbReference>
<comment type="caution">
    <text evidence="1">The sequence shown here is derived from an EMBL/GenBank/DDBJ whole genome shotgun (WGS) entry which is preliminary data.</text>
</comment>
<sequence length="131" mass="15253">MALLLFGGTVLIEYLDRGYRVGYDDQAVYMRPHGLNWKLERRRVLRIAFDDIAAVAGERSARSISYGNRFTPFEFAHVYRQSDEYDGEVFALVGGEIYDEDLRTILQLIEQRAPGTLDINIKRWLDSSRRF</sequence>
<evidence type="ECO:0000313" key="2">
    <source>
        <dbReference type="Proteomes" id="UP000249555"/>
    </source>
</evidence>
<reference evidence="1 2" key="1">
    <citation type="submission" date="2017-08" db="EMBL/GenBank/DDBJ databases">
        <title>Infants hospitalized years apart are colonized by the same room-sourced microbial strains.</title>
        <authorList>
            <person name="Brooks B."/>
            <person name="Olm M.R."/>
            <person name="Firek B.A."/>
            <person name="Baker R."/>
            <person name="Thomas B.C."/>
            <person name="Morowitz M.J."/>
            <person name="Banfield J.F."/>
        </authorList>
    </citation>
    <scope>NUCLEOTIDE SEQUENCE [LARGE SCALE GENOMIC DNA]</scope>
    <source>
        <strain evidence="1">S2_018_000_R3_119</strain>
    </source>
</reference>